<feature type="region of interest" description="Disordered" evidence="1">
    <location>
        <begin position="162"/>
        <end position="192"/>
    </location>
</feature>
<proteinExistence type="predicted"/>
<accession>M1DH90</accession>
<dbReference type="PaxDb" id="4113-PGSC0003DMT400089013"/>
<dbReference type="AlphaFoldDB" id="M1DH90"/>
<evidence type="ECO:0008006" key="4">
    <source>
        <dbReference type="Google" id="ProtNLM"/>
    </source>
</evidence>
<sequence length="294" mass="32625">MLWVWGVNPDEAIFEALYNEEVNFLANQGGGYRANYPRQGGNQDRDWRDQNPTWKEREGECIHYAGENVECVGKVVVNEQMSSWQLVEEVGEPDLDRRWTQEIMKLESVKLGGPMDKSANRRTGAVGLILDVGVESRHVGLFDMARTNLDMPPRKRAQGIVINEGAATPSKKEMKEPPKREKGKGKKPVSERHPWQALEAADDVMPRLILRSPVTTRDVPMDDVAADESEVETDEEQIEVPDETLYGDLSDLEETIVQSVIQTSLTETSMAGLSGSSAIDASPGTDTPTDGMVV</sequence>
<evidence type="ECO:0000256" key="1">
    <source>
        <dbReference type="SAM" id="MobiDB-lite"/>
    </source>
</evidence>
<evidence type="ECO:0000313" key="3">
    <source>
        <dbReference type="Proteomes" id="UP000011115"/>
    </source>
</evidence>
<reference evidence="2" key="2">
    <citation type="submission" date="2015-06" db="UniProtKB">
        <authorList>
            <consortium name="EnsemblPlants"/>
        </authorList>
    </citation>
    <scope>IDENTIFICATION</scope>
    <source>
        <strain evidence="2">DM1-3 516 R44</strain>
    </source>
</reference>
<dbReference type="Gramene" id="PGSC0003DMT400089013">
    <property type="protein sequence ID" value="PGSC0003DMT400089013"/>
    <property type="gene ID" value="PGSC0003DMG400038584"/>
</dbReference>
<keyword evidence="3" id="KW-1185">Reference proteome</keyword>
<protein>
    <recommendedName>
        <fullName evidence="4">Integrase core domain containing protein</fullName>
    </recommendedName>
</protein>
<reference evidence="3" key="1">
    <citation type="journal article" date="2011" name="Nature">
        <title>Genome sequence and analysis of the tuber crop potato.</title>
        <authorList>
            <consortium name="The Potato Genome Sequencing Consortium"/>
        </authorList>
    </citation>
    <scope>NUCLEOTIDE SEQUENCE [LARGE SCALE GENOMIC DNA]</scope>
    <source>
        <strain evidence="3">cv. DM1-3 516 R44</strain>
    </source>
</reference>
<dbReference type="EnsemblPlants" id="PGSC0003DMT400089013">
    <property type="protein sequence ID" value="PGSC0003DMT400089013"/>
    <property type="gene ID" value="PGSC0003DMG400038584"/>
</dbReference>
<organism evidence="2 3">
    <name type="scientific">Solanum tuberosum</name>
    <name type="common">Potato</name>
    <dbReference type="NCBI Taxonomy" id="4113"/>
    <lineage>
        <taxon>Eukaryota</taxon>
        <taxon>Viridiplantae</taxon>
        <taxon>Streptophyta</taxon>
        <taxon>Embryophyta</taxon>
        <taxon>Tracheophyta</taxon>
        <taxon>Spermatophyta</taxon>
        <taxon>Magnoliopsida</taxon>
        <taxon>eudicotyledons</taxon>
        <taxon>Gunneridae</taxon>
        <taxon>Pentapetalae</taxon>
        <taxon>asterids</taxon>
        <taxon>lamiids</taxon>
        <taxon>Solanales</taxon>
        <taxon>Solanaceae</taxon>
        <taxon>Solanoideae</taxon>
        <taxon>Solaneae</taxon>
        <taxon>Solanum</taxon>
    </lineage>
</organism>
<dbReference type="InParanoid" id="M1DH90"/>
<dbReference type="HOGENOM" id="CLU_947996_0_0_1"/>
<feature type="compositionally biased region" description="Polar residues" evidence="1">
    <location>
        <begin position="269"/>
        <end position="288"/>
    </location>
</feature>
<dbReference type="Proteomes" id="UP000011115">
    <property type="component" value="Unassembled WGS sequence"/>
</dbReference>
<name>M1DH90_SOLTU</name>
<evidence type="ECO:0000313" key="2">
    <source>
        <dbReference type="EnsemblPlants" id="PGSC0003DMT400089013"/>
    </source>
</evidence>
<feature type="compositionally biased region" description="Basic and acidic residues" evidence="1">
    <location>
        <begin position="170"/>
        <end position="180"/>
    </location>
</feature>
<feature type="region of interest" description="Disordered" evidence="1">
    <location>
        <begin position="269"/>
        <end position="294"/>
    </location>
</feature>